<organism evidence="1 2">
    <name type="scientific">Hermanssonia centrifuga</name>
    <dbReference type="NCBI Taxonomy" id="98765"/>
    <lineage>
        <taxon>Eukaryota</taxon>
        <taxon>Fungi</taxon>
        <taxon>Dikarya</taxon>
        <taxon>Basidiomycota</taxon>
        <taxon>Agaricomycotina</taxon>
        <taxon>Agaricomycetes</taxon>
        <taxon>Polyporales</taxon>
        <taxon>Meruliaceae</taxon>
        <taxon>Hermanssonia</taxon>
    </lineage>
</organism>
<accession>A0A4S4KEM6</accession>
<reference evidence="1 2" key="1">
    <citation type="submission" date="2019-02" db="EMBL/GenBank/DDBJ databases">
        <title>Genome sequencing of the rare red list fungi Phlebia centrifuga.</title>
        <authorList>
            <person name="Buettner E."/>
            <person name="Kellner H."/>
        </authorList>
    </citation>
    <scope>NUCLEOTIDE SEQUENCE [LARGE SCALE GENOMIC DNA]</scope>
    <source>
        <strain evidence="1 2">DSM 108282</strain>
    </source>
</reference>
<sequence length="71" mass="7518">MMDLKLEIPHEAFNGSAAIGMQARKPSSFMFPPSSMTERISQMMVGGIAIGKFPGITRPSGSGWMPGSSGE</sequence>
<gene>
    <name evidence="1" type="ORF">EW026_g5240</name>
</gene>
<evidence type="ECO:0000313" key="2">
    <source>
        <dbReference type="Proteomes" id="UP000309038"/>
    </source>
</evidence>
<dbReference type="Proteomes" id="UP000309038">
    <property type="component" value="Unassembled WGS sequence"/>
</dbReference>
<keyword evidence="2" id="KW-1185">Reference proteome</keyword>
<dbReference type="AlphaFoldDB" id="A0A4S4KEM6"/>
<proteinExistence type="predicted"/>
<name>A0A4S4KEM6_9APHY</name>
<protein>
    <submittedName>
        <fullName evidence="1">Uncharacterized protein</fullName>
    </submittedName>
</protein>
<evidence type="ECO:0000313" key="1">
    <source>
        <dbReference type="EMBL" id="THG96624.1"/>
    </source>
</evidence>
<dbReference type="EMBL" id="SGPJ01000221">
    <property type="protein sequence ID" value="THG96624.1"/>
    <property type="molecule type" value="Genomic_DNA"/>
</dbReference>
<comment type="caution">
    <text evidence="1">The sequence shown here is derived from an EMBL/GenBank/DDBJ whole genome shotgun (WGS) entry which is preliminary data.</text>
</comment>